<dbReference type="GO" id="GO:0017108">
    <property type="term" value="F:5'-flap endonuclease activity"/>
    <property type="evidence" value="ECO:0007669"/>
    <property type="project" value="InterPro"/>
</dbReference>
<dbReference type="HOGENOM" id="CLU_004675_1_3_0"/>
<dbReference type="InterPro" id="IPR002421">
    <property type="entry name" value="5-3_exonuclease"/>
</dbReference>
<proteinExistence type="predicted"/>
<dbReference type="GO" id="GO:0033567">
    <property type="term" value="P:DNA replication, Okazaki fragment processing"/>
    <property type="evidence" value="ECO:0007669"/>
    <property type="project" value="InterPro"/>
</dbReference>
<dbReference type="InterPro" id="IPR008918">
    <property type="entry name" value="HhH2"/>
</dbReference>
<evidence type="ECO:0000256" key="5">
    <source>
        <dbReference type="ARBA" id="ARBA00050026"/>
    </source>
</evidence>
<evidence type="ECO:0000313" key="8">
    <source>
        <dbReference type="Proteomes" id="UP000027982"/>
    </source>
</evidence>
<name>A0A068NYZ4_FIMGI</name>
<dbReference type="Gene3D" id="1.10.150.20">
    <property type="entry name" value="5' to 3' exonuclease, C-terminal subdomain"/>
    <property type="match status" value="1"/>
</dbReference>
<dbReference type="Pfam" id="PF02739">
    <property type="entry name" value="5_3_exonuc_N"/>
    <property type="match status" value="1"/>
</dbReference>
<keyword evidence="2" id="KW-0378">Hydrolase</keyword>
<dbReference type="Gene3D" id="3.40.50.1010">
    <property type="entry name" value="5'-nuclease"/>
    <property type="match status" value="1"/>
</dbReference>
<dbReference type="InterPro" id="IPR020045">
    <property type="entry name" value="DNA_polI_H3TH"/>
</dbReference>
<dbReference type="KEGG" id="fgi:OP10G_4311"/>
<dbReference type="InterPro" id="IPR029060">
    <property type="entry name" value="PIN-like_dom_sf"/>
</dbReference>
<dbReference type="CDD" id="cd09859">
    <property type="entry name" value="PIN_53EXO"/>
    <property type="match status" value="1"/>
</dbReference>
<dbReference type="eggNOG" id="COG0258">
    <property type="taxonomic scope" value="Bacteria"/>
</dbReference>
<keyword evidence="1" id="KW-0540">Nuclease</keyword>
<dbReference type="GO" id="GO:0003677">
    <property type="term" value="F:DNA binding"/>
    <property type="evidence" value="ECO:0007669"/>
    <property type="project" value="UniProtKB-KW"/>
</dbReference>
<dbReference type="CDD" id="cd09898">
    <property type="entry name" value="H3TH_53EXO"/>
    <property type="match status" value="1"/>
</dbReference>
<dbReference type="SMART" id="SM00279">
    <property type="entry name" value="HhH2"/>
    <property type="match status" value="1"/>
</dbReference>
<dbReference type="Proteomes" id="UP000027982">
    <property type="component" value="Chromosome"/>
</dbReference>
<dbReference type="AlphaFoldDB" id="A0A068NYZ4"/>
<comment type="function">
    <text evidence="4">5'-3' exonuclease acting preferentially on double-stranded DNA.</text>
</comment>
<keyword evidence="8" id="KW-1185">Reference proteome</keyword>
<dbReference type="Pfam" id="PF01367">
    <property type="entry name" value="5_3_exonuc"/>
    <property type="match status" value="1"/>
</dbReference>
<dbReference type="PANTHER" id="PTHR42646">
    <property type="entry name" value="FLAP ENDONUCLEASE XNI"/>
    <property type="match status" value="1"/>
</dbReference>
<dbReference type="InterPro" id="IPR038969">
    <property type="entry name" value="FEN"/>
</dbReference>
<dbReference type="InterPro" id="IPR020046">
    <property type="entry name" value="5-3_exonucl_a-hlix_arch_N"/>
</dbReference>
<evidence type="ECO:0000256" key="2">
    <source>
        <dbReference type="ARBA" id="ARBA00022801"/>
    </source>
</evidence>
<evidence type="ECO:0000313" key="7">
    <source>
        <dbReference type="EMBL" id="AIE87679.1"/>
    </source>
</evidence>
<dbReference type="PANTHER" id="PTHR42646:SF2">
    <property type="entry name" value="5'-3' EXONUCLEASE FAMILY PROTEIN"/>
    <property type="match status" value="1"/>
</dbReference>
<feature type="domain" description="5'-3' exonuclease" evidence="6">
    <location>
        <begin position="8"/>
        <end position="260"/>
    </location>
</feature>
<evidence type="ECO:0000256" key="4">
    <source>
        <dbReference type="ARBA" id="ARBA00049957"/>
    </source>
</evidence>
<evidence type="ECO:0000256" key="1">
    <source>
        <dbReference type="ARBA" id="ARBA00022722"/>
    </source>
</evidence>
<gene>
    <name evidence="7" type="ORF">OP10G_4311</name>
</gene>
<dbReference type="SMART" id="SM00475">
    <property type="entry name" value="53EXOc"/>
    <property type="match status" value="1"/>
</dbReference>
<evidence type="ECO:0000256" key="3">
    <source>
        <dbReference type="ARBA" id="ARBA00023125"/>
    </source>
</evidence>
<reference evidence="7 8" key="1">
    <citation type="journal article" date="2014" name="PLoS ONE">
        <title>The first complete genome sequence of the class fimbriimonadia in the phylum armatimonadetes.</title>
        <authorList>
            <person name="Hu Z.Y."/>
            <person name="Wang Y.Z."/>
            <person name="Im W.T."/>
            <person name="Wang S.Y."/>
            <person name="Zhao G.P."/>
            <person name="Zheng H.J."/>
            <person name="Quan Z.X."/>
        </authorList>
    </citation>
    <scope>NUCLEOTIDE SEQUENCE [LARGE SCALE GENOMIC DNA]</scope>
    <source>
        <strain evidence="7">Gsoil 348</strain>
    </source>
</reference>
<dbReference type="EMBL" id="CP007139">
    <property type="protein sequence ID" value="AIE87679.1"/>
    <property type="molecule type" value="Genomic_DNA"/>
</dbReference>
<dbReference type="SUPFAM" id="SSF88723">
    <property type="entry name" value="PIN domain-like"/>
    <property type="match status" value="1"/>
</dbReference>
<dbReference type="STRING" id="661478.OP10G_4311"/>
<dbReference type="InterPro" id="IPR036279">
    <property type="entry name" value="5-3_exonuclease_C_sf"/>
</dbReference>
<accession>A0A068NYZ4</accession>
<sequence>MILTVLRKPLLIVDGDNLAHRAYHSTPKSVKGEGGRPINAIVGFFSMLSRVWSEVPARGIFVAWDTLGVDTYRNRLWPPYQGGRIFDPEIVEQINRLPDLCRPFGFGVGKAAGFEADDIMAAAARSEVAQGGSALLFTTDRDAYQLVCEEIFVLAAQRGTRELSRIGPREVVERMGVLPEQVPDFKALSGDASDKIPGIRGVGPKAASSLLLRYGTLDRIVEAWGDTEDSKLALTFREVVTMRPEVPVVLPDGPPDWLRGAAVLREIGAASLAERISQLSL</sequence>
<organism evidence="7 8">
    <name type="scientific">Fimbriimonas ginsengisoli Gsoil 348</name>
    <dbReference type="NCBI Taxonomy" id="661478"/>
    <lineage>
        <taxon>Bacteria</taxon>
        <taxon>Bacillati</taxon>
        <taxon>Armatimonadota</taxon>
        <taxon>Fimbriimonadia</taxon>
        <taxon>Fimbriimonadales</taxon>
        <taxon>Fimbriimonadaceae</taxon>
        <taxon>Fimbriimonas</taxon>
    </lineage>
</organism>
<dbReference type="RefSeq" id="WP_025228434.1">
    <property type="nucleotide sequence ID" value="NZ_CP007139.1"/>
</dbReference>
<dbReference type="GO" id="GO:0008409">
    <property type="term" value="F:5'-3' exonuclease activity"/>
    <property type="evidence" value="ECO:0007669"/>
    <property type="project" value="InterPro"/>
</dbReference>
<protein>
    <recommendedName>
        <fullName evidence="5">5'-3' exonuclease</fullName>
    </recommendedName>
</protein>
<dbReference type="OrthoDB" id="9806424at2"/>
<evidence type="ECO:0000259" key="6">
    <source>
        <dbReference type="SMART" id="SM00475"/>
    </source>
</evidence>
<keyword evidence="3" id="KW-0238">DNA-binding</keyword>
<dbReference type="SUPFAM" id="SSF47807">
    <property type="entry name" value="5' to 3' exonuclease, C-terminal subdomain"/>
    <property type="match status" value="1"/>
</dbReference>